<feature type="compositionally biased region" description="Basic residues" evidence="2">
    <location>
        <begin position="742"/>
        <end position="759"/>
    </location>
</feature>
<dbReference type="Proteomes" id="UP000265515">
    <property type="component" value="Unassembled WGS sequence"/>
</dbReference>
<keyword evidence="1" id="KW-0862">Zinc</keyword>
<dbReference type="Pfam" id="PF10505">
    <property type="entry name" value="NARG2_C"/>
    <property type="match status" value="1"/>
</dbReference>
<keyword evidence="5" id="KW-1185">Reference proteome</keyword>
<comment type="caution">
    <text evidence="4">The sequence shown here is derived from an EMBL/GenBank/DDBJ whole genome shotgun (WGS) entry which is preliminary data.</text>
</comment>
<dbReference type="PROSITE" id="PS50103">
    <property type="entry name" value="ZF_C3H1"/>
    <property type="match status" value="1"/>
</dbReference>
<feature type="region of interest" description="Disordered" evidence="2">
    <location>
        <begin position="351"/>
        <end position="384"/>
    </location>
</feature>
<dbReference type="STRING" id="69332.A0A388MF79"/>
<dbReference type="EMBL" id="BFEA01001297">
    <property type="protein sequence ID" value="GBG93211.1"/>
    <property type="molecule type" value="Genomic_DNA"/>
</dbReference>
<dbReference type="InterPro" id="IPR000571">
    <property type="entry name" value="Znf_CCCH"/>
</dbReference>
<feature type="compositionally biased region" description="Polar residues" evidence="2">
    <location>
        <begin position="546"/>
        <end position="564"/>
    </location>
</feature>
<name>A0A388MF79_CHABU</name>
<dbReference type="GO" id="GO:0045945">
    <property type="term" value="P:positive regulation of transcription by RNA polymerase III"/>
    <property type="evidence" value="ECO:0007669"/>
    <property type="project" value="TreeGrafter"/>
</dbReference>
<evidence type="ECO:0000256" key="2">
    <source>
        <dbReference type="SAM" id="MobiDB-lite"/>
    </source>
</evidence>
<feature type="domain" description="C3H1-type" evidence="3">
    <location>
        <begin position="657"/>
        <end position="685"/>
    </location>
</feature>
<evidence type="ECO:0000259" key="3">
    <source>
        <dbReference type="PROSITE" id="PS50103"/>
    </source>
</evidence>
<reference evidence="4 5" key="1">
    <citation type="journal article" date="2018" name="Cell">
        <title>The Chara Genome: Secondary Complexity and Implications for Plant Terrestrialization.</title>
        <authorList>
            <person name="Nishiyama T."/>
            <person name="Sakayama H."/>
            <person name="Vries J.D."/>
            <person name="Buschmann H."/>
            <person name="Saint-Marcoux D."/>
            <person name="Ullrich K.K."/>
            <person name="Haas F.B."/>
            <person name="Vanderstraeten L."/>
            <person name="Becker D."/>
            <person name="Lang D."/>
            <person name="Vosolsobe S."/>
            <person name="Rombauts S."/>
            <person name="Wilhelmsson P.K.I."/>
            <person name="Janitza P."/>
            <person name="Kern R."/>
            <person name="Heyl A."/>
            <person name="Rumpler F."/>
            <person name="Villalobos L.I.A.C."/>
            <person name="Clay J.M."/>
            <person name="Skokan R."/>
            <person name="Toyoda A."/>
            <person name="Suzuki Y."/>
            <person name="Kagoshima H."/>
            <person name="Schijlen E."/>
            <person name="Tajeshwar N."/>
            <person name="Catarino B."/>
            <person name="Hetherington A.J."/>
            <person name="Saltykova A."/>
            <person name="Bonnot C."/>
            <person name="Breuninger H."/>
            <person name="Symeonidi A."/>
            <person name="Radhakrishnan G.V."/>
            <person name="Van Nieuwerburgh F."/>
            <person name="Deforce D."/>
            <person name="Chang C."/>
            <person name="Karol K.G."/>
            <person name="Hedrich R."/>
            <person name="Ulvskov P."/>
            <person name="Glockner G."/>
            <person name="Delwiche C.F."/>
            <person name="Petrasek J."/>
            <person name="Van de Peer Y."/>
            <person name="Friml J."/>
            <person name="Beilby M."/>
            <person name="Dolan L."/>
            <person name="Kohara Y."/>
            <person name="Sugano S."/>
            <person name="Fujiyama A."/>
            <person name="Delaux P.-M."/>
            <person name="Quint M."/>
            <person name="TheiBen G."/>
            <person name="Hagemann M."/>
            <person name="Harholt J."/>
            <person name="Dunand C."/>
            <person name="Zachgo S."/>
            <person name="Langdale J."/>
            <person name="Maumus F."/>
            <person name="Straeten D.V.D."/>
            <person name="Gould S.B."/>
            <person name="Rensing S.A."/>
        </authorList>
    </citation>
    <scope>NUCLEOTIDE SEQUENCE [LARGE SCALE GENOMIC DNA]</scope>
    <source>
        <strain evidence="4 5">S276</strain>
    </source>
</reference>
<protein>
    <recommendedName>
        <fullName evidence="3">C3H1-type domain-containing protein</fullName>
    </recommendedName>
</protein>
<feature type="compositionally biased region" description="Polar residues" evidence="2">
    <location>
        <begin position="587"/>
        <end position="607"/>
    </location>
</feature>
<dbReference type="PANTHER" id="PTHR14633:SF3">
    <property type="entry name" value="LITTLE ELONGATION COMPLEX SUBUNIT 2"/>
    <property type="match status" value="1"/>
</dbReference>
<dbReference type="AlphaFoldDB" id="A0A388MF79"/>
<gene>
    <name evidence="4" type="ORF">CBR_g60599</name>
</gene>
<dbReference type="GO" id="GO:0008023">
    <property type="term" value="C:transcription elongation factor complex"/>
    <property type="evidence" value="ECO:0007669"/>
    <property type="project" value="InterPro"/>
</dbReference>
<evidence type="ECO:0000313" key="5">
    <source>
        <dbReference type="Proteomes" id="UP000265515"/>
    </source>
</evidence>
<feature type="zinc finger region" description="C3H1-type" evidence="1">
    <location>
        <begin position="657"/>
        <end position="685"/>
    </location>
</feature>
<organism evidence="4 5">
    <name type="scientific">Chara braunii</name>
    <name type="common">Braun's stonewort</name>
    <dbReference type="NCBI Taxonomy" id="69332"/>
    <lineage>
        <taxon>Eukaryota</taxon>
        <taxon>Viridiplantae</taxon>
        <taxon>Streptophyta</taxon>
        <taxon>Charophyceae</taxon>
        <taxon>Charales</taxon>
        <taxon>Characeae</taxon>
        <taxon>Chara</taxon>
    </lineage>
</organism>
<accession>A0A388MF79</accession>
<sequence length="800" mass="82495">MWFALRFECGLKGWEEMTPEESAKSWASLALRRGGICLVPHVDIAKGSLLKTEQSDINSVLKASSNFSADNSIKIVFKVLESASRLLPGKYLMCHEASSPAIDIYKAMTEAPHVSGSTAAVLSGSSVPMPEGWLPSEILMPQVDDQQQGSSEQTISVDNQEYDLYTAHQSSGVTDSENVPIVPIKWQPDDPSVPQIPGTFPPAHYRSSSTNGTHNCVQGMAPPNCTVQSGDLPSGSFQAGNLPSSDLQTEILTGGTVHLGTLPGGSVQAGTLAGQNHRPLALSSGSAQAGTQPGGHGHARVLSAGDVPVGFLPCGSLKAAASPAGTIQDGTSSGGSTQAIVMSGNREQAGFRPYSSAKAGDPPGGQTVEAETTPGGRGGVMPGSTVRVIPGGIVEVMTAGSIGIMPGSNVPTDVLMDCNVKLGATPGGSTPAKPLSSKQVAHLGQFPSGSLNARAWPGGSKKTIHALHNVASPSGSSKLEDSAGALMGEDELGGSSMDSAKHTEGTPGGPGEDEPKPCGTAEASSLRGKNDDMHVPSADFRPPSNPQMKVSTRSPYLPTGNSSPGLAAPLVKESASTAGKPQKRSASRQLESSHSLSAPGSQVQCPSIQEVGGKQHTSAISVELAEQSSTYAWPSLLEGVAGERVKRQKGGGKWEYRRQIPHCHFFLSPSGCPRGVECGYPHLTHGEVRRLAETSSNFLPMEDQAILERKRAQEVAAEKAWQGMFSSEAAEETAPASSTGKGRGRGGRGGGRGRGRGRGGGRASGRGKGSGRGKVGEGDQADGREARGKARMIEGGGVGK</sequence>
<feature type="compositionally biased region" description="Basic and acidic residues" evidence="2">
    <location>
        <begin position="774"/>
        <end position="792"/>
    </location>
</feature>
<feature type="compositionally biased region" description="Low complexity" evidence="2">
    <location>
        <begin position="726"/>
        <end position="740"/>
    </location>
</feature>
<evidence type="ECO:0000313" key="4">
    <source>
        <dbReference type="EMBL" id="GBG93211.1"/>
    </source>
</evidence>
<feature type="region of interest" description="Disordered" evidence="2">
    <location>
        <begin position="726"/>
        <end position="800"/>
    </location>
</feature>
<keyword evidence="1" id="KW-0479">Metal-binding</keyword>
<keyword evidence="1" id="KW-0863">Zinc-finger</keyword>
<dbReference type="GO" id="GO:0042795">
    <property type="term" value="P:snRNA transcription by RNA polymerase II"/>
    <property type="evidence" value="ECO:0007669"/>
    <property type="project" value="TreeGrafter"/>
</dbReference>
<dbReference type="GO" id="GO:0008270">
    <property type="term" value="F:zinc ion binding"/>
    <property type="evidence" value="ECO:0007669"/>
    <property type="project" value="UniProtKB-KW"/>
</dbReference>
<dbReference type="PANTHER" id="PTHR14633">
    <property type="entry name" value="LITTLE ELONGATION COMPLEX SUBUNIT 2"/>
    <property type="match status" value="1"/>
</dbReference>
<dbReference type="Gramene" id="GBG93211">
    <property type="protein sequence ID" value="GBG93211"/>
    <property type="gene ID" value="CBR_g60599"/>
</dbReference>
<dbReference type="OrthoDB" id="6288737at2759"/>
<feature type="region of interest" description="Disordered" evidence="2">
    <location>
        <begin position="487"/>
        <end position="607"/>
    </location>
</feature>
<dbReference type="InterPro" id="IPR019535">
    <property type="entry name" value="ICE2_C"/>
</dbReference>
<feature type="compositionally biased region" description="Gly residues" evidence="2">
    <location>
        <begin position="760"/>
        <end position="773"/>
    </location>
</feature>
<dbReference type="GO" id="GO:0042796">
    <property type="term" value="P:snRNA transcription by RNA polymerase III"/>
    <property type="evidence" value="ECO:0007669"/>
    <property type="project" value="TreeGrafter"/>
</dbReference>
<proteinExistence type="predicted"/>
<evidence type="ECO:0000256" key="1">
    <source>
        <dbReference type="PROSITE-ProRule" id="PRU00723"/>
    </source>
</evidence>
<feature type="region of interest" description="Disordered" evidence="2">
    <location>
        <begin position="277"/>
        <end position="298"/>
    </location>
</feature>